<accession>A0A251V005</accession>
<gene>
    <name evidence="1" type="ORF">HannXRQ_Chr04g0113151</name>
</gene>
<name>A0A251V005_HELAN</name>
<sequence>MCCFCTCKKLSIINKGFNIEAPSVSQVQMELKVEGIRRINEKNKLMELKN</sequence>
<dbReference type="AlphaFoldDB" id="A0A251V005"/>
<proteinExistence type="predicted"/>
<dbReference type="EMBL" id="CM007893">
    <property type="protein sequence ID" value="OTG28609.1"/>
    <property type="molecule type" value="Genomic_DNA"/>
</dbReference>
<evidence type="ECO:0000313" key="2">
    <source>
        <dbReference type="Proteomes" id="UP000215914"/>
    </source>
</evidence>
<evidence type="ECO:0000313" key="1">
    <source>
        <dbReference type="EMBL" id="OTG28609.1"/>
    </source>
</evidence>
<protein>
    <submittedName>
        <fullName evidence="1">Uncharacterized protein</fullName>
    </submittedName>
</protein>
<keyword evidence="2" id="KW-1185">Reference proteome</keyword>
<reference evidence="2" key="1">
    <citation type="journal article" date="2017" name="Nature">
        <title>The sunflower genome provides insights into oil metabolism, flowering and Asterid evolution.</title>
        <authorList>
            <person name="Badouin H."/>
            <person name="Gouzy J."/>
            <person name="Grassa C.J."/>
            <person name="Murat F."/>
            <person name="Staton S.E."/>
            <person name="Cottret L."/>
            <person name="Lelandais-Briere C."/>
            <person name="Owens G.L."/>
            <person name="Carrere S."/>
            <person name="Mayjonade B."/>
            <person name="Legrand L."/>
            <person name="Gill N."/>
            <person name="Kane N.C."/>
            <person name="Bowers J.E."/>
            <person name="Hubner S."/>
            <person name="Bellec A."/>
            <person name="Berard A."/>
            <person name="Berges H."/>
            <person name="Blanchet N."/>
            <person name="Boniface M.C."/>
            <person name="Brunel D."/>
            <person name="Catrice O."/>
            <person name="Chaidir N."/>
            <person name="Claudel C."/>
            <person name="Donnadieu C."/>
            <person name="Faraut T."/>
            <person name="Fievet G."/>
            <person name="Helmstetter N."/>
            <person name="King M."/>
            <person name="Knapp S.J."/>
            <person name="Lai Z."/>
            <person name="Le Paslier M.C."/>
            <person name="Lippi Y."/>
            <person name="Lorenzon L."/>
            <person name="Mandel J.R."/>
            <person name="Marage G."/>
            <person name="Marchand G."/>
            <person name="Marquand E."/>
            <person name="Bret-Mestries E."/>
            <person name="Morien E."/>
            <person name="Nambeesan S."/>
            <person name="Nguyen T."/>
            <person name="Pegot-Espagnet P."/>
            <person name="Pouilly N."/>
            <person name="Raftis F."/>
            <person name="Sallet E."/>
            <person name="Schiex T."/>
            <person name="Thomas J."/>
            <person name="Vandecasteele C."/>
            <person name="Vares D."/>
            <person name="Vear F."/>
            <person name="Vautrin S."/>
            <person name="Crespi M."/>
            <person name="Mangin B."/>
            <person name="Burke J.M."/>
            <person name="Salse J."/>
            <person name="Munos S."/>
            <person name="Vincourt P."/>
            <person name="Rieseberg L.H."/>
            <person name="Langlade N.B."/>
        </authorList>
    </citation>
    <scope>NUCLEOTIDE SEQUENCE [LARGE SCALE GENOMIC DNA]</scope>
    <source>
        <strain evidence="2">cv. SF193</strain>
    </source>
</reference>
<organism evidence="1 2">
    <name type="scientific">Helianthus annuus</name>
    <name type="common">Common sunflower</name>
    <dbReference type="NCBI Taxonomy" id="4232"/>
    <lineage>
        <taxon>Eukaryota</taxon>
        <taxon>Viridiplantae</taxon>
        <taxon>Streptophyta</taxon>
        <taxon>Embryophyta</taxon>
        <taxon>Tracheophyta</taxon>
        <taxon>Spermatophyta</taxon>
        <taxon>Magnoliopsida</taxon>
        <taxon>eudicotyledons</taxon>
        <taxon>Gunneridae</taxon>
        <taxon>Pentapetalae</taxon>
        <taxon>asterids</taxon>
        <taxon>campanulids</taxon>
        <taxon>Asterales</taxon>
        <taxon>Asteraceae</taxon>
        <taxon>Asteroideae</taxon>
        <taxon>Heliantheae alliance</taxon>
        <taxon>Heliantheae</taxon>
        <taxon>Helianthus</taxon>
    </lineage>
</organism>
<dbReference type="Proteomes" id="UP000215914">
    <property type="component" value="Chromosome 4"/>
</dbReference>
<dbReference type="InParanoid" id="A0A251V005"/>